<proteinExistence type="predicted"/>
<evidence type="ECO:0000256" key="1">
    <source>
        <dbReference type="ARBA" id="ARBA00022614"/>
    </source>
</evidence>
<dbReference type="EMBL" id="AP018248">
    <property type="protein sequence ID" value="BAY99249.1"/>
    <property type="molecule type" value="Genomic_DNA"/>
</dbReference>
<dbReference type="InterPro" id="IPR007111">
    <property type="entry name" value="NACHT_NTPase"/>
</dbReference>
<dbReference type="GO" id="GO:0016787">
    <property type="term" value="F:hydrolase activity"/>
    <property type="evidence" value="ECO:0007669"/>
    <property type="project" value="InterPro"/>
</dbReference>
<reference evidence="6 7" key="1">
    <citation type="submission" date="2017-06" db="EMBL/GenBank/DDBJ databases">
        <title>Genome sequencing of cyanobaciteial culture collection at National Institute for Environmental Studies (NIES).</title>
        <authorList>
            <person name="Hirose Y."/>
            <person name="Shimura Y."/>
            <person name="Fujisawa T."/>
            <person name="Nakamura Y."/>
            <person name="Kawachi M."/>
        </authorList>
    </citation>
    <scope>NUCLEOTIDE SEQUENCE [LARGE SCALE GENOMIC DNA]</scope>
    <source>
        <strain evidence="6 7">NIES-37</strain>
    </source>
</reference>
<dbReference type="Pfam" id="PF00149">
    <property type="entry name" value="Metallophos"/>
    <property type="match status" value="1"/>
</dbReference>
<dbReference type="RefSeq" id="WP_096577234.1">
    <property type="nucleotide sequence ID" value="NZ_CAWNJS010000001.1"/>
</dbReference>
<keyword evidence="4" id="KW-0067">ATP-binding</keyword>
<dbReference type="GO" id="GO:0005524">
    <property type="term" value="F:ATP binding"/>
    <property type="evidence" value="ECO:0007669"/>
    <property type="project" value="UniProtKB-KW"/>
</dbReference>
<gene>
    <name evidence="6" type="ORF">NIES37_32280</name>
</gene>
<dbReference type="SUPFAM" id="SSF56300">
    <property type="entry name" value="Metallo-dependent phosphatases"/>
    <property type="match status" value="1"/>
</dbReference>
<accession>A0A1Z4N0L8</accession>
<dbReference type="KEGG" id="ttq:NIES37_32280"/>
<evidence type="ECO:0000256" key="2">
    <source>
        <dbReference type="ARBA" id="ARBA00022737"/>
    </source>
</evidence>
<dbReference type="InterPro" id="IPR050836">
    <property type="entry name" value="SDS22/Internalin_LRR"/>
</dbReference>
<feature type="domain" description="NACHT" evidence="5">
    <location>
        <begin position="460"/>
        <end position="828"/>
    </location>
</feature>
<evidence type="ECO:0000313" key="7">
    <source>
        <dbReference type="Proteomes" id="UP000218785"/>
    </source>
</evidence>
<dbReference type="PANTHER" id="PTHR46652">
    <property type="entry name" value="LEUCINE-RICH REPEAT AND IQ DOMAIN-CONTAINING PROTEIN 1-RELATED"/>
    <property type="match status" value="1"/>
</dbReference>
<dbReference type="Gene3D" id="3.40.50.300">
    <property type="entry name" value="P-loop containing nucleotide triphosphate hydrolases"/>
    <property type="match status" value="1"/>
</dbReference>
<dbReference type="SUPFAM" id="SSF52540">
    <property type="entry name" value="P-loop containing nucleoside triphosphate hydrolases"/>
    <property type="match status" value="1"/>
</dbReference>
<dbReference type="InterPro" id="IPR032675">
    <property type="entry name" value="LRR_dom_sf"/>
</dbReference>
<evidence type="ECO:0000256" key="4">
    <source>
        <dbReference type="ARBA" id="ARBA00022840"/>
    </source>
</evidence>
<keyword evidence="7" id="KW-1185">Reference proteome</keyword>
<sequence>MAQTLTWLHLSDLHACKPRTGWDAKRVTDTLCKDLKKMQKQHGLRPDLIFFTGDAAFGHIGDSGGKSIAEQFREAHDFLTTVRESFDPVIEQRNLFLVPGNHDVNRNKISKFEKQALESISSLDEITSIVKDIGIDWQRIIGRLDDYAHFLQTYGYDHLLTGKEHLIYADAREVADLRIGIAGFNSAWSSSGSGRAEMGRLWMGGRFQLETLLDKLPKNDFAIALLHHPTNWLVPEENPSFGRQLERDFPFVLHGHEHQDFVRTNAATGHTVISAGACHEWSESKNNGYNLVRLDFEQGTGEVWLRQYDSTGAGWIPRIIYGQTDDLGCWKLTHLKPWIENLCSSLAAKKNSNPAVEVSIDNIQIEINPESKVDRAEDYEVRYRKAVVNKLDYVQLFGIDVPRESKEYSLTVSYVSLNLSDEDEEITEAEELEGDINELTAKDSNTFPAEQVFDNLGVKKRLLIRGVAGSGKTTLLRWAAVQSAKDEPVSRDTAKQKLSLIKPSLSQLDGEADTQLPDNSGDWRDKIPFIIRLRDYTKGQLPRPGEFPLLLAKELPDPPANWIDDILNNGRALVMFDGVDEVPQQARDETMREIRQLMKTYPDNYYVVTTRPEAVERVEFIELGFVSARVEPMTPADRDTFIDKWHQAMEVRLRNWNEPADLRPLAKRLKQRLEATPAVARLTSNPLLCAVVCALHRVRNENLPETPVDLCEKLCEMLLDRRDKERLSSEARKWIDEAYGKLEFRVRKGLLSQLAYHMVSSGVSAITEAEAKEQISTALESYKLSNINAANVLQALVERSGMLQVLGEQIEFLHNTLKEFLAAERFVNIGDVQTLANHTDEASWQPVILFAVALPRDGSSFATELVRAILEKTPLNAPAKARSKKARLEAAKIRSQQFFFLRCYTNAYQLNDSEISQAFTKLSEQLLPPQNMTDATVLASCGEALIPYLKKKASWKAPERAACVRTLGLIGDQRASELLKEFLEDSTVTVAQELASFVDDWSKISVIEKSSYIPIPITIVRKLRDLNPLSNLTNLRELNLAQTQVSDVSALANLTNLKSLNLRQTQVSDVSALANLTNLRLLYLTQTQVSDVSALANLTNLERLYLAQTQVSDVSALANLTTLTELNLTQTQVSDVSALANLTNLTELNLTQTQVSNVSALANLTTLRELYLRLTQVSNVSALANLTTLRELNLTQTQVSDVSALANLTKLERLNLTQTQVSDVSALANLTNLRLLDIRQTQVSDVSALANLTNLRLLDIRQTQVSDVSALANLTTLNIIP</sequence>
<dbReference type="PANTHER" id="PTHR46652:SF3">
    <property type="entry name" value="LEUCINE-RICH REPEAT-CONTAINING PROTEIN 9"/>
    <property type="match status" value="1"/>
</dbReference>
<evidence type="ECO:0000259" key="5">
    <source>
        <dbReference type="PROSITE" id="PS50837"/>
    </source>
</evidence>
<dbReference type="PROSITE" id="PS50837">
    <property type="entry name" value="NACHT"/>
    <property type="match status" value="1"/>
</dbReference>
<dbReference type="InterPro" id="IPR027417">
    <property type="entry name" value="P-loop_NTPase"/>
</dbReference>
<dbReference type="PROSITE" id="PS51450">
    <property type="entry name" value="LRR"/>
    <property type="match status" value="1"/>
</dbReference>
<dbReference type="InterPro" id="IPR025875">
    <property type="entry name" value="Leu-rich_rpt_4"/>
</dbReference>
<keyword evidence="2" id="KW-0677">Repeat</keyword>
<dbReference type="InterPro" id="IPR001611">
    <property type="entry name" value="Leu-rich_rpt"/>
</dbReference>
<protein>
    <submittedName>
        <fullName evidence="6">Rab family protein</fullName>
    </submittedName>
</protein>
<name>A0A1Z4N0L8_9CYAN</name>
<evidence type="ECO:0000256" key="3">
    <source>
        <dbReference type="ARBA" id="ARBA00022741"/>
    </source>
</evidence>
<dbReference type="InterPro" id="IPR029052">
    <property type="entry name" value="Metallo-depent_PP-like"/>
</dbReference>
<dbReference type="Pfam" id="PF12799">
    <property type="entry name" value="LRR_4"/>
    <property type="match status" value="5"/>
</dbReference>
<dbReference type="Gene3D" id="3.80.10.10">
    <property type="entry name" value="Ribonuclease Inhibitor"/>
    <property type="match status" value="1"/>
</dbReference>
<keyword evidence="1" id="KW-0433">Leucine-rich repeat</keyword>
<keyword evidence="3" id="KW-0547">Nucleotide-binding</keyword>
<dbReference type="SUPFAM" id="SSF52058">
    <property type="entry name" value="L domain-like"/>
    <property type="match status" value="1"/>
</dbReference>
<dbReference type="SMART" id="SM00567">
    <property type="entry name" value="EZ_HEAT"/>
    <property type="match status" value="1"/>
</dbReference>
<dbReference type="Proteomes" id="UP000218785">
    <property type="component" value="Chromosome"/>
</dbReference>
<dbReference type="Gene3D" id="3.60.21.10">
    <property type="match status" value="1"/>
</dbReference>
<evidence type="ECO:0000313" key="6">
    <source>
        <dbReference type="EMBL" id="BAY99249.1"/>
    </source>
</evidence>
<dbReference type="Pfam" id="PF05729">
    <property type="entry name" value="NACHT"/>
    <property type="match status" value="1"/>
</dbReference>
<organism evidence="6 7">
    <name type="scientific">Tolypothrix tenuis PCC 7101</name>
    <dbReference type="NCBI Taxonomy" id="231146"/>
    <lineage>
        <taxon>Bacteria</taxon>
        <taxon>Bacillati</taxon>
        <taxon>Cyanobacteriota</taxon>
        <taxon>Cyanophyceae</taxon>
        <taxon>Nostocales</taxon>
        <taxon>Tolypothrichaceae</taxon>
        <taxon>Tolypothrix</taxon>
    </lineage>
</organism>
<dbReference type="InterPro" id="IPR004843">
    <property type="entry name" value="Calcineurin-like_PHP"/>
</dbReference>
<dbReference type="InterPro" id="IPR004155">
    <property type="entry name" value="PBS_lyase_HEAT"/>
</dbReference>